<sequence length="400" mass="44164">MRAFILAAGEGTRMWPLTDTRPKPLIPLANKPIIEHILDALVEAGIEKISILIGYEGRQIAERYGYSYKGAKIDYVYQNERRGTGDAVLYASKYNDEKFLILNGDLYFEKSAISDILGHDNAVLGVYKDNAESYGLLIGDENLEEIREKVPSSSGLVNAGVYVFHREIFEYIKRVELSPRGEIEFTDAINMFVKEHDVKIVKYNGLWLDIGYPWHLLDATKAYLEKMKCEIGGEVEENVVLKGKVCIGEGTKIMSGTYIEGPVLIGKNCKIGPNAYIRPYTVIGDDCHIGNSSEVKASIIMNGSKVPHFNYVGDSVIGENCNLGAGTKVANLRLDEKNIRVVVKDKIVDTGRRKLGVIMGDYVHTGINVSIDVGTMIGSYAAIAPGAKIKGIVSTRSRVF</sequence>
<dbReference type="HOGENOM" id="CLU_029499_0_1_2"/>
<comment type="catalytic activity">
    <reaction evidence="13">
        <text>N-acetyl-alpha-D-glucosamine 1-phosphate + UTP + H(+) = UDP-N-acetyl-alpha-D-glucosamine + diphosphate</text>
        <dbReference type="Rhea" id="RHEA:13509"/>
        <dbReference type="ChEBI" id="CHEBI:15378"/>
        <dbReference type="ChEBI" id="CHEBI:33019"/>
        <dbReference type="ChEBI" id="CHEBI:46398"/>
        <dbReference type="ChEBI" id="CHEBI:57705"/>
        <dbReference type="ChEBI" id="CHEBI:57776"/>
        <dbReference type="EC" id="2.7.7.23"/>
    </reaction>
</comment>
<evidence type="ECO:0000256" key="1">
    <source>
        <dbReference type="ARBA" id="ARBA00005166"/>
    </source>
</evidence>
<dbReference type="InterPro" id="IPR011004">
    <property type="entry name" value="Trimer_LpxA-like_sf"/>
</dbReference>
<dbReference type="OrthoDB" id="15372at2157"/>
<dbReference type="EC" id="2.3.1.157" evidence="5"/>
<dbReference type="InterPro" id="IPR023915">
    <property type="entry name" value="Bifunctiontional_GlmU_arc-type"/>
</dbReference>
<keyword evidence="17" id="KW-1185">Reference proteome</keyword>
<evidence type="ECO:0000313" key="17">
    <source>
        <dbReference type="Proteomes" id="UP000001400"/>
    </source>
</evidence>
<dbReference type="AlphaFoldDB" id="D3TC06"/>
<dbReference type="CDD" id="cd04181">
    <property type="entry name" value="NTP_transferase"/>
    <property type="match status" value="1"/>
</dbReference>
<dbReference type="GO" id="GO:0019134">
    <property type="term" value="F:glucosamine-1-phosphate N-acetyltransferase activity"/>
    <property type="evidence" value="ECO:0007669"/>
    <property type="project" value="UniProtKB-EC"/>
</dbReference>
<evidence type="ECO:0000259" key="14">
    <source>
        <dbReference type="Pfam" id="PF00483"/>
    </source>
</evidence>
<proteinExistence type="inferred from homology"/>
<comment type="pathway">
    <text evidence="1">Nucleotide-sugar biosynthesis; UDP-N-acetyl-alpha-D-glucosamine biosynthesis; N-acetyl-alpha-D-glucosamine 1-phosphate from alpha-D-glucosamine 6-phosphate (route II): step 2/2.</text>
</comment>
<dbReference type="RefSeq" id="WP_012997090.1">
    <property type="nucleotide sequence ID" value="NC_013926.1"/>
</dbReference>
<evidence type="ECO:0000259" key="15">
    <source>
        <dbReference type="Pfam" id="PF25087"/>
    </source>
</evidence>
<dbReference type="Proteomes" id="UP000001400">
    <property type="component" value="Chromosome"/>
</dbReference>
<evidence type="ECO:0000256" key="11">
    <source>
        <dbReference type="ARBA" id="ARBA00023315"/>
    </source>
</evidence>
<dbReference type="InterPro" id="IPR029044">
    <property type="entry name" value="Nucleotide-diphossugar_trans"/>
</dbReference>
<evidence type="ECO:0000256" key="3">
    <source>
        <dbReference type="ARBA" id="ARBA00007707"/>
    </source>
</evidence>
<dbReference type="Pfam" id="PF00483">
    <property type="entry name" value="NTP_transferase"/>
    <property type="match status" value="1"/>
</dbReference>
<comment type="pathway">
    <text evidence="2">Nucleotide-sugar biosynthesis; UDP-N-acetyl-alpha-D-glucosamine biosynthesis; UDP-N-acetyl-alpha-D-glucosamine from N-acetyl-alpha-D-glucosamine 1-phosphate: step 1/1.</text>
</comment>
<dbReference type="Gene3D" id="2.160.10.10">
    <property type="entry name" value="Hexapeptide repeat proteins"/>
    <property type="match status" value="1"/>
</dbReference>
<evidence type="ECO:0000256" key="9">
    <source>
        <dbReference type="ARBA" id="ARBA00022695"/>
    </source>
</evidence>
<accession>D3TC06</accession>
<organism evidence="16 17">
    <name type="scientific">Aciduliprofundum boonei (strain DSM 19572 / T469)</name>
    <dbReference type="NCBI Taxonomy" id="439481"/>
    <lineage>
        <taxon>Archaea</taxon>
        <taxon>Methanobacteriati</taxon>
        <taxon>Thermoplasmatota</taxon>
        <taxon>DHVE2 group</taxon>
        <taxon>Candidatus Aciduliprofundum</taxon>
    </lineage>
</organism>
<evidence type="ECO:0000256" key="5">
    <source>
        <dbReference type="ARBA" id="ARBA00012225"/>
    </source>
</evidence>
<keyword evidence="10" id="KW-0511">Multifunctional enzyme</keyword>
<feature type="domain" description="Nucleotidyl transferase" evidence="14">
    <location>
        <begin position="3"/>
        <end position="225"/>
    </location>
</feature>
<evidence type="ECO:0000256" key="13">
    <source>
        <dbReference type="ARBA" id="ARBA00048493"/>
    </source>
</evidence>
<evidence type="ECO:0000313" key="16">
    <source>
        <dbReference type="EMBL" id="ADD08091.1"/>
    </source>
</evidence>
<keyword evidence="9" id="KW-0548">Nucleotidyltransferase</keyword>
<protein>
    <recommendedName>
        <fullName evidence="7">Bifunctional protein GlmU</fullName>
        <ecNumber evidence="5">2.3.1.157</ecNumber>
        <ecNumber evidence="6">2.7.7.23</ecNumber>
    </recommendedName>
</protein>
<name>D3TC06_ACIB4</name>
<dbReference type="GO" id="GO:0006048">
    <property type="term" value="P:UDP-N-acetylglucosamine biosynthetic process"/>
    <property type="evidence" value="ECO:0007669"/>
    <property type="project" value="UniProtKB-UniPathway"/>
</dbReference>
<comment type="similarity">
    <text evidence="4">In the N-terminal section; belongs to the N-acetylglucosamine-1-phosphate uridyltransferase family.</text>
</comment>
<dbReference type="EMBL" id="CP001941">
    <property type="protein sequence ID" value="ADD08091.1"/>
    <property type="molecule type" value="Genomic_DNA"/>
</dbReference>
<evidence type="ECO:0000256" key="8">
    <source>
        <dbReference type="ARBA" id="ARBA00022679"/>
    </source>
</evidence>
<dbReference type="GO" id="GO:0003977">
    <property type="term" value="F:UDP-N-acetylglucosamine diphosphorylase activity"/>
    <property type="evidence" value="ECO:0007669"/>
    <property type="project" value="UniProtKB-EC"/>
</dbReference>
<evidence type="ECO:0000256" key="7">
    <source>
        <dbReference type="ARBA" id="ARBA00013414"/>
    </source>
</evidence>
<dbReference type="GeneID" id="8827222"/>
<keyword evidence="8 16" id="KW-0808">Transferase</keyword>
<evidence type="ECO:0000256" key="2">
    <source>
        <dbReference type="ARBA" id="ARBA00005208"/>
    </source>
</evidence>
<dbReference type="NCBIfam" id="TIGR03992">
    <property type="entry name" value="Arch_glmU"/>
    <property type="match status" value="1"/>
</dbReference>
<dbReference type="UniPathway" id="UPA00113">
    <property type="reaction ID" value="UER00532"/>
</dbReference>
<dbReference type="PANTHER" id="PTHR43584:SF8">
    <property type="entry name" value="N-ACETYLMURAMATE ALPHA-1-PHOSPHATE URIDYLYLTRANSFERASE"/>
    <property type="match status" value="1"/>
</dbReference>
<evidence type="ECO:0000256" key="4">
    <source>
        <dbReference type="ARBA" id="ARBA00007947"/>
    </source>
</evidence>
<dbReference type="Gene3D" id="3.90.550.10">
    <property type="entry name" value="Spore Coat Polysaccharide Biosynthesis Protein SpsA, Chain A"/>
    <property type="match status" value="1"/>
</dbReference>
<dbReference type="CDD" id="cd05636">
    <property type="entry name" value="LbH_G1P_TT_C_like"/>
    <property type="match status" value="1"/>
</dbReference>
<dbReference type="PANTHER" id="PTHR43584">
    <property type="entry name" value="NUCLEOTIDYL TRANSFERASE"/>
    <property type="match status" value="1"/>
</dbReference>
<dbReference type="Pfam" id="PF25087">
    <property type="entry name" value="GMPPB_C"/>
    <property type="match status" value="1"/>
</dbReference>
<reference evidence="16" key="1">
    <citation type="submission" date="2010-02" db="EMBL/GenBank/DDBJ databases">
        <title>Complete sequence of Aciduliprofundum boonei T469.</title>
        <authorList>
            <consortium name="US DOE Joint Genome Institute"/>
            <person name="Lucas S."/>
            <person name="Copeland A."/>
            <person name="Lapidus A."/>
            <person name="Cheng J.-F."/>
            <person name="Bruce D."/>
            <person name="Goodwin L."/>
            <person name="Pitluck S."/>
            <person name="Saunders E."/>
            <person name="Detter J.C."/>
            <person name="Han C."/>
            <person name="Tapia R."/>
            <person name="Land M."/>
            <person name="Hauser L."/>
            <person name="Kyrpides N."/>
            <person name="Mikhailova N."/>
            <person name="Flores G."/>
            <person name="Reysenbach A.-L."/>
            <person name="Woyke T."/>
        </authorList>
    </citation>
    <scope>NUCLEOTIDE SEQUENCE</scope>
    <source>
        <strain evidence="16">T469</strain>
    </source>
</reference>
<dbReference type="SUPFAM" id="SSF53448">
    <property type="entry name" value="Nucleotide-diphospho-sugar transferases"/>
    <property type="match status" value="1"/>
</dbReference>
<keyword evidence="11" id="KW-0012">Acyltransferase</keyword>
<comment type="similarity">
    <text evidence="3">In the C-terminal section; belongs to the transferase hexapeptide repeat family.</text>
</comment>
<dbReference type="SUPFAM" id="SSF51161">
    <property type="entry name" value="Trimeric LpxA-like enzymes"/>
    <property type="match status" value="1"/>
</dbReference>
<evidence type="ECO:0000256" key="6">
    <source>
        <dbReference type="ARBA" id="ARBA00012457"/>
    </source>
</evidence>
<gene>
    <name evidence="16" type="ordered locus">Aboo_0280</name>
</gene>
<dbReference type="InterPro" id="IPR005835">
    <property type="entry name" value="NTP_transferase_dom"/>
</dbReference>
<dbReference type="EC" id="2.7.7.23" evidence="6"/>
<evidence type="ECO:0000256" key="10">
    <source>
        <dbReference type="ARBA" id="ARBA00023268"/>
    </source>
</evidence>
<dbReference type="KEGG" id="abi:Aboo_0280"/>
<comment type="catalytic activity">
    <reaction evidence="12">
        <text>alpha-D-glucosamine 1-phosphate + acetyl-CoA = N-acetyl-alpha-D-glucosamine 1-phosphate + CoA + H(+)</text>
        <dbReference type="Rhea" id="RHEA:13725"/>
        <dbReference type="ChEBI" id="CHEBI:15378"/>
        <dbReference type="ChEBI" id="CHEBI:57287"/>
        <dbReference type="ChEBI" id="CHEBI:57288"/>
        <dbReference type="ChEBI" id="CHEBI:57776"/>
        <dbReference type="ChEBI" id="CHEBI:58516"/>
        <dbReference type="EC" id="2.3.1.157"/>
    </reaction>
</comment>
<evidence type="ECO:0000256" key="12">
    <source>
        <dbReference type="ARBA" id="ARBA00048247"/>
    </source>
</evidence>
<feature type="domain" description="Mannose-1-phosphate guanyltransferase C-terminal" evidence="15">
    <location>
        <begin position="259"/>
        <end position="363"/>
    </location>
</feature>
<dbReference type="InterPro" id="IPR050065">
    <property type="entry name" value="GlmU-like"/>
</dbReference>
<dbReference type="InterPro" id="IPR056729">
    <property type="entry name" value="GMPPB_C"/>
</dbReference>